<keyword evidence="16" id="KW-1185">Reference proteome</keyword>
<dbReference type="GO" id="GO:0012505">
    <property type="term" value="C:endomembrane system"/>
    <property type="evidence" value="ECO:0007669"/>
    <property type="project" value="UniProtKB-SubCell"/>
</dbReference>
<evidence type="ECO:0000313" key="15">
    <source>
        <dbReference type="EMBL" id="MFH4980487.1"/>
    </source>
</evidence>
<dbReference type="PRINTS" id="PR00119">
    <property type="entry name" value="CATATPASE"/>
</dbReference>
<keyword evidence="5 14" id="KW-0479">Metal-binding</keyword>
<dbReference type="GO" id="GO:0016020">
    <property type="term" value="C:membrane"/>
    <property type="evidence" value="ECO:0007669"/>
    <property type="project" value="UniProtKB-SubCell"/>
</dbReference>
<dbReference type="InterPro" id="IPR044492">
    <property type="entry name" value="P_typ_ATPase_HD_dom"/>
</dbReference>
<dbReference type="Gene3D" id="3.40.50.1000">
    <property type="entry name" value="HAD superfamily/HAD-like"/>
    <property type="match status" value="2"/>
</dbReference>
<evidence type="ECO:0000256" key="4">
    <source>
        <dbReference type="ARBA" id="ARBA00022692"/>
    </source>
</evidence>
<dbReference type="AlphaFoldDB" id="A0ABD6EMQ2"/>
<keyword evidence="12" id="KW-0406">Ion transport</keyword>
<evidence type="ECO:0000256" key="6">
    <source>
        <dbReference type="ARBA" id="ARBA00022741"/>
    </source>
</evidence>
<keyword evidence="3" id="KW-0813">Transport</keyword>
<dbReference type="SFLD" id="SFLDF00027">
    <property type="entry name" value="p-type_atpase"/>
    <property type="match status" value="1"/>
</dbReference>
<comment type="subcellular location">
    <subcellularLocation>
        <location evidence="1">Endomembrane system</location>
        <topology evidence="1">Multi-pass membrane protein</topology>
    </subcellularLocation>
    <subcellularLocation>
        <location evidence="14">Membrane</location>
    </subcellularLocation>
</comment>
<dbReference type="GO" id="GO:0046872">
    <property type="term" value="F:metal ion binding"/>
    <property type="evidence" value="ECO:0007669"/>
    <property type="project" value="UniProtKB-KW"/>
</dbReference>
<evidence type="ECO:0000256" key="14">
    <source>
        <dbReference type="RuleBase" id="RU362081"/>
    </source>
</evidence>
<dbReference type="SUPFAM" id="SSF56784">
    <property type="entry name" value="HAD-like"/>
    <property type="match status" value="1"/>
</dbReference>
<evidence type="ECO:0000256" key="3">
    <source>
        <dbReference type="ARBA" id="ARBA00022448"/>
    </source>
</evidence>
<feature type="transmembrane region" description="Helical" evidence="14">
    <location>
        <begin position="389"/>
        <end position="411"/>
    </location>
</feature>
<comment type="similarity">
    <text evidence="14">Belongs to the cation transport ATPase (P-type) (TC 3.A.3) family. Type IB subfamily.</text>
</comment>
<evidence type="ECO:0000256" key="13">
    <source>
        <dbReference type="ARBA" id="ARBA00023136"/>
    </source>
</evidence>
<dbReference type="PRINTS" id="PR00120">
    <property type="entry name" value="HATPASE"/>
</dbReference>
<reference evidence="15 16" key="1">
    <citation type="submission" date="2024-08" db="EMBL/GenBank/DDBJ databases">
        <title>Gnathostoma spinigerum genome.</title>
        <authorList>
            <person name="Gonzalez-Bertolin B."/>
            <person name="Monzon S."/>
            <person name="Zaballos A."/>
            <person name="Jimenez P."/>
            <person name="Dekumyoy P."/>
            <person name="Varona S."/>
            <person name="Cuesta I."/>
            <person name="Sumanam S."/>
            <person name="Adisakwattana P."/>
            <person name="Gasser R.B."/>
            <person name="Hernandez-Gonzalez A."/>
            <person name="Young N.D."/>
            <person name="Perteguer M.J."/>
        </authorList>
    </citation>
    <scope>NUCLEOTIDE SEQUENCE [LARGE SCALE GENOMIC DNA]</scope>
    <source>
        <strain evidence="15">AL3</strain>
        <tissue evidence="15">Liver</tissue>
    </source>
</reference>
<evidence type="ECO:0000256" key="2">
    <source>
        <dbReference type="ARBA" id="ARBA00012517"/>
    </source>
</evidence>
<dbReference type="InterPro" id="IPR023214">
    <property type="entry name" value="HAD_sf"/>
</dbReference>
<dbReference type="GO" id="GO:0005524">
    <property type="term" value="F:ATP binding"/>
    <property type="evidence" value="ECO:0007669"/>
    <property type="project" value="UniProtKB-UniRule"/>
</dbReference>
<evidence type="ECO:0000256" key="10">
    <source>
        <dbReference type="ARBA" id="ARBA00022989"/>
    </source>
</evidence>
<dbReference type="Proteomes" id="UP001608902">
    <property type="component" value="Unassembled WGS sequence"/>
</dbReference>
<dbReference type="InterPro" id="IPR023299">
    <property type="entry name" value="ATPase_P-typ_cyto_dom_N"/>
</dbReference>
<evidence type="ECO:0000256" key="5">
    <source>
        <dbReference type="ARBA" id="ARBA00022723"/>
    </source>
</evidence>
<keyword evidence="7" id="KW-0187">Copper transport</keyword>
<dbReference type="FunFam" id="3.40.50.1000:FF:000144">
    <property type="entry name" value="copper-transporting ATPase 1 isoform X2"/>
    <property type="match status" value="1"/>
</dbReference>
<dbReference type="NCBIfam" id="TIGR01494">
    <property type="entry name" value="ATPase_P-type"/>
    <property type="match status" value="1"/>
</dbReference>
<name>A0ABD6EMQ2_9BILA</name>
<keyword evidence="8 14" id="KW-0067">ATP-binding</keyword>
<evidence type="ECO:0000256" key="12">
    <source>
        <dbReference type="ARBA" id="ARBA00023065"/>
    </source>
</evidence>
<evidence type="ECO:0000256" key="9">
    <source>
        <dbReference type="ARBA" id="ARBA00022967"/>
    </source>
</evidence>
<feature type="transmembrane region" description="Helical" evidence="14">
    <location>
        <begin position="417"/>
        <end position="437"/>
    </location>
</feature>
<keyword evidence="10 14" id="KW-1133">Transmembrane helix</keyword>
<protein>
    <recommendedName>
        <fullName evidence="2">P-type Cu(+) transporter</fullName>
        <ecNumber evidence="2">7.2.2.8</ecNumber>
    </recommendedName>
</protein>
<keyword evidence="4 14" id="KW-0812">Transmembrane</keyword>
<keyword evidence="9" id="KW-1278">Translocase</keyword>
<proteinExistence type="inferred from homology"/>
<dbReference type="NCBIfam" id="TIGR01525">
    <property type="entry name" value="ATPase-IB_hvy"/>
    <property type="match status" value="1"/>
</dbReference>
<evidence type="ECO:0000313" key="16">
    <source>
        <dbReference type="Proteomes" id="UP001608902"/>
    </source>
</evidence>
<accession>A0ABD6EMQ2</accession>
<dbReference type="InterPro" id="IPR036412">
    <property type="entry name" value="HAD-like_sf"/>
</dbReference>
<comment type="caution">
    <text evidence="14">Lacks conserved residue(s) required for the propagation of feature annotation.</text>
</comment>
<evidence type="ECO:0000256" key="1">
    <source>
        <dbReference type="ARBA" id="ARBA00004127"/>
    </source>
</evidence>
<dbReference type="PANTHER" id="PTHR46594:SF4">
    <property type="entry name" value="P-TYPE CATION-TRANSPORTING ATPASE"/>
    <property type="match status" value="1"/>
</dbReference>
<keyword evidence="13 14" id="KW-0472">Membrane</keyword>
<keyword evidence="6 14" id="KW-0547">Nucleotide-binding</keyword>
<dbReference type="Pfam" id="PF00702">
    <property type="entry name" value="Hydrolase"/>
    <property type="match status" value="1"/>
</dbReference>
<dbReference type="EMBL" id="JBGFUD010005621">
    <property type="protein sequence ID" value="MFH4980487.1"/>
    <property type="molecule type" value="Genomic_DNA"/>
</dbReference>
<dbReference type="InterPro" id="IPR001757">
    <property type="entry name" value="P_typ_ATPase"/>
</dbReference>
<organism evidence="15 16">
    <name type="scientific">Gnathostoma spinigerum</name>
    <dbReference type="NCBI Taxonomy" id="75299"/>
    <lineage>
        <taxon>Eukaryota</taxon>
        <taxon>Metazoa</taxon>
        <taxon>Ecdysozoa</taxon>
        <taxon>Nematoda</taxon>
        <taxon>Chromadorea</taxon>
        <taxon>Rhabditida</taxon>
        <taxon>Spirurina</taxon>
        <taxon>Gnathostomatomorpha</taxon>
        <taxon>Gnathostomatoidea</taxon>
        <taxon>Gnathostomatidae</taxon>
        <taxon>Gnathostoma</taxon>
    </lineage>
</organism>
<dbReference type="SFLD" id="SFLDG00002">
    <property type="entry name" value="C1.7:_P-type_atpase_like"/>
    <property type="match status" value="1"/>
</dbReference>
<comment type="caution">
    <text evidence="15">The sequence shown here is derived from an EMBL/GenBank/DDBJ whole genome shotgun (WGS) entry which is preliminary data.</text>
</comment>
<dbReference type="GO" id="GO:0140581">
    <property type="term" value="F:P-type monovalent copper transporter activity"/>
    <property type="evidence" value="ECO:0007669"/>
    <property type="project" value="UniProtKB-EC"/>
</dbReference>
<dbReference type="EC" id="7.2.2.8" evidence="2"/>
<dbReference type="SFLD" id="SFLDS00003">
    <property type="entry name" value="Haloacid_Dehalogenase"/>
    <property type="match status" value="1"/>
</dbReference>
<sequence>MKHHDNMERLEAAFKRAFEAAITVLAIACPCSLGLATPTAVMVGTGVGANNGILIKGGEPLETAHKVTTVIFDKTGTITEGKPKLVRIRTLVSQKALQIDRILCIVGSAESNSEHPIGVAIASFVKEYMGTEEWTTVRRFHASAGSGISCEISDVDKMLQNSKNDDVVLLAKKLSRVGSFVQIPNSDIEIIQDDIHEDPGTLFHKETLAVVMGNERWLIRNGVSVDENAYTILEEEQTKGCIAVLFAVNGRCIGVISIADKVKKEAALAVWALQEMGNHVVLLTGDNIKTAEAIARQVGITEVFAEVLPNQKQLKIQHLQENGEVIAMVGDGINDSPALACANVGIAIAAGSDVAIESAGIVLVKNDLIDVVAAIALSKKTTRRIRINLLFAIFYNAIGIPIAAGVFLPLGFSIQPWMAAAAMAMSSVSVVSSSLLLRTFNKPTIQSLSSAEFYRHEARLRMGQCHIVLHRGINDFGVRRQNSKLSVGSVLSAISSVFSSTQSLNRVKPKDREKLLDDKMPLDCDSSFLA</sequence>
<evidence type="ECO:0000256" key="8">
    <source>
        <dbReference type="ARBA" id="ARBA00022840"/>
    </source>
</evidence>
<dbReference type="Gene3D" id="3.40.1110.10">
    <property type="entry name" value="Calcium-transporting ATPase, cytoplasmic domain N"/>
    <property type="match status" value="2"/>
</dbReference>
<dbReference type="PROSITE" id="PS00154">
    <property type="entry name" value="ATPASE_E1_E2"/>
    <property type="match status" value="1"/>
</dbReference>
<dbReference type="InterPro" id="IPR027256">
    <property type="entry name" value="P-typ_ATPase_IB"/>
</dbReference>
<dbReference type="PANTHER" id="PTHR46594">
    <property type="entry name" value="P-TYPE CATION-TRANSPORTING ATPASE"/>
    <property type="match status" value="1"/>
</dbReference>
<evidence type="ECO:0000256" key="7">
    <source>
        <dbReference type="ARBA" id="ARBA00022796"/>
    </source>
</evidence>
<gene>
    <name evidence="15" type="ORF">AB6A40_007196</name>
</gene>
<evidence type="ECO:0000256" key="11">
    <source>
        <dbReference type="ARBA" id="ARBA00023008"/>
    </source>
</evidence>
<keyword evidence="11" id="KW-0186">Copper</keyword>
<dbReference type="InterPro" id="IPR018303">
    <property type="entry name" value="ATPase_P-typ_P_site"/>
</dbReference>